<keyword evidence="1" id="KW-0812">Transmembrane</keyword>
<gene>
    <name evidence="2" type="ORF">Q9315_22475</name>
</gene>
<accession>A0ABY9KB88</accession>
<keyword evidence="3" id="KW-1185">Reference proteome</keyword>
<name>A0ABY9KB88_9HYPH</name>
<keyword evidence="1" id="KW-0472">Membrane</keyword>
<proteinExistence type="predicted"/>
<sequence length="81" mass="9187">MQRLIEGRTGFKHLPSVRSKRVYGIWTVLITNLPLNLLFIAQAARWLHPDRCADIDPTAILDTINREFAAFPIEGSLWAAV</sequence>
<dbReference type="EMBL" id="CP132315">
    <property type="protein sequence ID" value="WLS04949.1"/>
    <property type="molecule type" value="Genomic_DNA"/>
</dbReference>
<keyword evidence="2" id="KW-0614">Plasmid</keyword>
<dbReference type="Proteomes" id="UP001225788">
    <property type="component" value="Plasmid unnamed1"/>
</dbReference>
<reference evidence="2 3" key="1">
    <citation type="submission" date="2023-08" db="EMBL/GenBank/DDBJ databases">
        <title>Pathogen: clinical or host-associated sample.</title>
        <authorList>
            <person name="Hergert J."/>
            <person name="Casey R."/>
            <person name="Wagner J."/>
            <person name="Young E.L."/>
            <person name="Oakeson K.F."/>
        </authorList>
    </citation>
    <scope>NUCLEOTIDE SEQUENCE [LARGE SCALE GENOMIC DNA]</scope>
    <source>
        <strain evidence="2 3">UPHL-collab-2</strain>
        <plasmid evidence="2 3">unnamed1</plasmid>
    </source>
</reference>
<geneLocation type="plasmid" evidence="2 3">
    <name>unnamed1</name>
</geneLocation>
<feature type="transmembrane region" description="Helical" evidence="1">
    <location>
        <begin position="21"/>
        <end position="41"/>
    </location>
</feature>
<organism evidence="2 3">
    <name type="scientific">Shinella oryzae</name>
    <dbReference type="NCBI Taxonomy" id="2871820"/>
    <lineage>
        <taxon>Bacteria</taxon>
        <taxon>Pseudomonadati</taxon>
        <taxon>Pseudomonadota</taxon>
        <taxon>Alphaproteobacteria</taxon>
        <taxon>Hyphomicrobiales</taxon>
        <taxon>Rhizobiaceae</taxon>
        <taxon>Shinella</taxon>
    </lineage>
</organism>
<dbReference type="Gene3D" id="3.40.50.1980">
    <property type="entry name" value="Nitrogenase molybdenum iron protein domain"/>
    <property type="match status" value="1"/>
</dbReference>
<evidence type="ECO:0000256" key="1">
    <source>
        <dbReference type="SAM" id="Phobius"/>
    </source>
</evidence>
<evidence type="ECO:0000313" key="2">
    <source>
        <dbReference type="EMBL" id="WLS04949.1"/>
    </source>
</evidence>
<keyword evidence="1" id="KW-1133">Transmembrane helix</keyword>
<protein>
    <submittedName>
        <fullName evidence="2">Uncharacterized protein</fullName>
    </submittedName>
</protein>
<dbReference type="SUPFAM" id="SSF53807">
    <property type="entry name" value="Helical backbone' metal receptor"/>
    <property type="match status" value="1"/>
</dbReference>
<dbReference type="RefSeq" id="WP_306161333.1">
    <property type="nucleotide sequence ID" value="NZ_CP132315.1"/>
</dbReference>
<evidence type="ECO:0000313" key="3">
    <source>
        <dbReference type="Proteomes" id="UP001225788"/>
    </source>
</evidence>